<reference evidence="3" key="1">
    <citation type="journal article" date="2020" name="Stud. Mycol.">
        <title>101 Dothideomycetes genomes: a test case for predicting lifestyles and emergence of pathogens.</title>
        <authorList>
            <person name="Haridas S."/>
            <person name="Albert R."/>
            <person name="Binder M."/>
            <person name="Bloem J."/>
            <person name="Labutti K."/>
            <person name="Salamov A."/>
            <person name="Andreopoulos B."/>
            <person name="Baker S."/>
            <person name="Barry K."/>
            <person name="Bills G."/>
            <person name="Bluhm B."/>
            <person name="Cannon C."/>
            <person name="Castanera R."/>
            <person name="Culley D."/>
            <person name="Daum C."/>
            <person name="Ezra D."/>
            <person name="Gonzalez J."/>
            <person name="Henrissat B."/>
            <person name="Kuo A."/>
            <person name="Liang C."/>
            <person name="Lipzen A."/>
            <person name="Lutzoni F."/>
            <person name="Magnuson J."/>
            <person name="Mondo S."/>
            <person name="Nolan M."/>
            <person name="Ohm R."/>
            <person name="Pangilinan J."/>
            <person name="Park H.-J."/>
            <person name="Ramirez L."/>
            <person name="Alfaro M."/>
            <person name="Sun H."/>
            <person name="Tritt A."/>
            <person name="Yoshinaga Y."/>
            <person name="Zwiers L.-H."/>
            <person name="Turgeon B."/>
            <person name="Goodwin S."/>
            <person name="Spatafora J."/>
            <person name="Crous P."/>
            <person name="Grigoriev I."/>
        </authorList>
    </citation>
    <scope>NUCLEOTIDE SEQUENCE</scope>
    <source>
        <strain evidence="3">CBS 175.79</strain>
    </source>
</reference>
<dbReference type="PANTHER" id="PTHR28094">
    <property type="entry name" value="MEIOTICALLY UP-REGULATED GENE 113 PROTEIN"/>
    <property type="match status" value="1"/>
</dbReference>
<keyword evidence="4" id="KW-1185">Reference proteome</keyword>
<evidence type="ECO:0000313" key="4">
    <source>
        <dbReference type="Proteomes" id="UP000799778"/>
    </source>
</evidence>
<dbReference type="GeneID" id="54291970"/>
<proteinExistence type="predicted"/>
<dbReference type="EMBL" id="ML978077">
    <property type="protein sequence ID" value="KAF2010178.1"/>
    <property type="molecule type" value="Genomic_DNA"/>
</dbReference>
<evidence type="ECO:0000256" key="1">
    <source>
        <dbReference type="SAM" id="MobiDB-lite"/>
    </source>
</evidence>
<feature type="region of interest" description="Disordered" evidence="1">
    <location>
        <begin position="1"/>
        <end position="23"/>
    </location>
</feature>
<dbReference type="OrthoDB" id="3511049at2759"/>
<gene>
    <name evidence="3" type="ORF">BU24DRAFT_72856</name>
</gene>
<dbReference type="RefSeq" id="XP_033378517.1">
    <property type="nucleotide sequence ID" value="XM_033534573.1"/>
</dbReference>
<evidence type="ECO:0000259" key="2">
    <source>
        <dbReference type="SMART" id="SM00974"/>
    </source>
</evidence>
<feature type="region of interest" description="Disordered" evidence="1">
    <location>
        <begin position="39"/>
        <end position="80"/>
    </location>
</feature>
<feature type="domain" description="Bacteriophage T5 Orf172 DNA-binding" evidence="2">
    <location>
        <begin position="385"/>
        <end position="487"/>
    </location>
</feature>
<dbReference type="InterPro" id="IPR018306">
    <property type="entry name" value="Phage_T5_Orf172_DNA-bd"/>
</dbReference>
<dbReference type="InterPro" id="IPR053006">
    <property type="entry name" value="Meiosis_regulatory"/>
</dbReference>
<organism evidence="3 4">
    <name type="scientific">Aaosphaeria arxii CBS 175.79</name>
    <dbReference type="NCBI Taxonomy" id="1450172"/>
    <lineage>
        <taxon>Eukaryota</taxon>
        <taxon>Fungi</taxon>
        <taxon>Dikarya</taxon>
        <taxon>Ascomycota</taxon>
        <taxon>Pezizomycotina</taxon>
        <taxon>Dothideomycetes</taxon>
        <taxon>Pleosporomycetidae</taxon>
        <taxon>Pleosporales</taxon>
        <taxon>Pleosporales incertae sedis</taxon>
        <taxon>Aaosphaeria</taxon>
    </lineage>
</organism>
<protein>
    <submittedName>
        <fullName evidence="3">DUF1766-domain-containing protein</fullName>
    </submittedName>
</protein>
<dbReference type="Pfam" id="PF10544">
    <property type="entry name" value="T5orf172"/>
    <property type="match status" value="1"/>
</dbReference>
<dbReference type="PANTHER" id="PTHR28094:SF1">
    <property type="entry name" value="MEIOTICALLY UP-REGULATED GENE 113 PROTEIN"/>
    <property type="match status" value="1"/>
</dbReference>
<dbReference type="AlphaFoldDB" id="A0A6A5XB24"/>
<evidence type="ECO:0000313" key="3">
    <source>
        <dbReference type="EMBL" id="KAF2010178.1"/>
    </source>
</evidence>
<sequence>MATTTVNSMLPTPPNSPSLSSRKPVDSIAVAIAEVLPETLPSPPVNDCSALSQQRPTPPPDNATSSASTTPSPPVTPDKRVVVRSTPSRTLATLKKDLHIEGWQCGAQTKRQTRCRLFIKCCNRDLIDAQLNSMTSMTASSPHFESAAYNLVKLVHCHLHIKNNKSTEDRLDTWRLAFPPRSPDDSALGISVEELIREALGPFRTQCHAQEEKECKRIGGQKVQNCERTLQELIKPEIYSDSAKLELLLKALEWNRTCIDHERSEKFRWVAAWKESIVAVLPLPIVEDGLAVVSDALEESSSSPKVFPGSPITLTPLTNETTVTIAHALPTPDPDPALYWPKAYDTSPFNILQHINHRANLEELIGNSLCGPDLKAGYVYAYEVPGNEGYVKIGFTNRSLTERHDEWSFDCNRLTKPIYPSTAQIAAAVSDDKMSALEVPHARRVEALCHAELSRRSIRIYCSACLKQHKEWFEVSAEEVTAVIQKWSRWMATRPYVLSKNSGTLKVDERNRMHDFNRFLREVGEVPAVSSAEGEGIGASQSPS</sequence>
<dbReference type="SMART" id="SM00974">
    <property type="entry name" value="T5orf172"/>
    <property type="match status" value="1"/>
</dbReference>
<dbReference type="Proteomes" id="UP000799778">
    <property type="component" value="Unassembled WGS sequence"/>
</dbReference>
<accession>A0A6A5XB24</accession>
<name>A0A6A5XB24_9PLEO</name>